<dbReference type="Pfam" id="PF00014">
    <property type="entry name" value="Kunitz_BPTI"/>
    <property type="match status" value="1"/>
</dbReference>
<dbReference type="InterPro" id="IPR002223">
    <property type="entry name" value="Kunitz_BPTI"/>
</dbReference>
<evidence type="ECO:0000313" key="2">
    <source>
        <dbReference type="EMBL" id="KIH54246.1"/>
    </source>
</evidence>
<evidence type="ECO:0000313" key="3">
    <source>
        <dbReference type="Proteomes" id="UP000054047"/>
    </source>
</evidence>
<evidence type="ECO:0000259" key="1">
    <source>
        <dbReference type="PROSITE" id="PS50279"/>
    </source>
</evidence>
<dbReference type="SMART" id="SM00131">
    <property type="entry name" value="KU"/>
    <property type="match status" value="1"/>
</dbReference>
<dbReference type="PROSITE" id="PS50279">
    <property type="entry name" value="BPTI_KUNITZ_2"/>
    <property type="match status" value="1"/>
</dbReference>
<name>A0A0C2GBE3_9BILA</name>
<dbReference type="GO" id="GO:0004867">
    <property type="term" value="F:serine-type endopeptidase inhibitor activity"/>
    <property type="evidence" value="ECO:0007669"/>
    <property type="project" value="InterPro"/>
</dbReference>
<dbReference type="OrthoDB" id="6236007at2759"/>
<dbReference type="InterPro" id="IPR036880">
    <property type="entry name" value="Kunitz_BPTI_sf"/>
</dbReference>
<proteinExistence type="predicted"/>
<accession>A0A0C2GBE3</accession>
<organism evidence="2 3">
    <name type="scientific">Ancylostoma duodenale</name>
    <dbReference type="NCBI Taxonomy" id="51022"/>
    <lineage>
        <taxon>Eukaryota</taxon>
        <taxon>Metazoa</taxon>
        <taxon>Ecdysozoa</taxon>
        <taxon>Nematoda</taxon>
        <taxon>Chromadorea</taxon>
        <taxon>Rhabditida</taxon>
        <taxon>Rhabditina</taxon>
        <taxon>Rhabditomorpha</taxon>
        <taxon>Strongyloidea</taxon>
        <taxon>Ancylostomatidae</taxon>
        <taxon>Ancylostomatinae</taxon>
        <taxon>Ancylostoma</taxon>
    </lineage>
</organism>
<sequence>MHTPVPGNGEMCLKGLELSMGWIQCQPFWYDGCKGRSRNIFSDQETCEQMCEATNVLTRAGT</sequence>
<reference evidence="2 3" key="1">
    <citation type="submission" date="2013-12" db="EMBL/GenBank/DDBJ databases">
        <title>Draft genome of the parsitic nematode Ancylostoma duodenale.</title>
        <authorList>
            <person name="Mitreva M."/>
        </authorList>
    </citation>
    <scope>NUCLEOTIDE SEQUENCE [LARGE SCALE GENOMIC DNA]</scope>
    <source>
        <strain evidence="2 3">Zhejiang</strain>
    </source>
</reference>
<protein>
    <submittedName>
        <fullName evidence="2">Kunitz/Bovine pancreatic trypsin inhibitor domain protein</fullName>
    </submittedName>
</protein>
<dbReference type="Proteomes" id="UP000054047">
    <property type="component" value="Unassembled WGS sequence"/>
</dbReference>
<dbReference type="AlphaFoldDB" id="A0A0C2GBE3"/>
<dbReference type="Gene3D" id="4.10.410.10">
    <property type="entry name" value="Pancreatic trypsin inhibitor Kunitz domain"/>
    <property type="match status" value="1"/>
</dbReference>
<dbReference type="EMBL" id="KN739432">
    <property type="protein sequence ID" value="KIH54246.1"/>
    <property type="molecule type" value="Genomic_DNA"/>
</dbReference>
<dbReference type="SUPFAM" id="SSF57362">
    <property type="entry name" value="BPTI-like"/>
    <property type="match status" value="1"/>
</dbReference>
<gene>
    <name evidence="2" type="ORF">ANCDUO_15608</name>
</gene>
<keyword evidence="3" id="KW-1185">Reference proteome</keyword>
<feature type="domain" description="BPTI/Kunitz inhibitor" evidence="1">
    <location>
        <begin position="24"/>
        <end position="51"/>
    </location>
</feature>